<feature type="transmembrane region" description="Helical" evidence="1">
    <location>
        <begin position="12"/>
        <end position="31"/>
    </location>
</feature>
<keyword evidence="3" id="KW-1185">Reference proteome</keyword>
<keyword evidence="1" id="KW-0472">Membrane</keyword>
<dbReference type="AlphaFoldDB" id="A0A098LF97"/>
<evidence type="ECO:0000313" key="2">
    <source>
        <dbReference type="EMBL" id="GAL85129.1"/>
    </source>
</evidence>
<accession>A0A098LF97</accession>
<proteinExistence type="predicted"/>
<feature type="transmembrane region" description="Helical" evidence="1">
    <location>
        <begin position="95"/>
        <end position="113"/>
    </location>
</feature>
<evidence type="ECO:0000313" key="3">
    <source>
        <dbReference type="Proteomes" id="UP000030185"/>
    </source>
</evidence>
<feature type="transmembrane region" description="Helical" evidence="1">
    <location>
        <begin position="128"/>
        <end position="147"/>
    </location>
</feature>
<feature type="transmembrane region" description="Helical" evidence="1">
    <location>
        <begin position="66"/>
        <end position="88"/>
    </location>
</feature>
<keyword evidence="1" id="KW-1133">Transmembrane helix</keyword>
<gene>
    <name evidence="2" type="ORF">MYP_2357</name>
</gene>
<dbReference type="RefSeq" id="WP_156140510.1">
    <property type="nucleotide sequence ID" value="NZ_BBLT01000004.1"/>
</dbReference>
<dbReference type="OrthoDB" id="1363399at2"/>
<comment type="caution">
    <text evidence="2">The sequence shown here is derived from an EMBL/GenBank/DDBJ whole genome shotgun (WGS) entry which is preliminary data.</text>
</comment>
<dbReference type="STRING" id="153721.MYP_2357"/>
<name>A0A098LF97_9BACT</name>
<evidence type="ECO:0000256" key="1">
    <source>
        <dbReference type="SAM" id="Phobius"/>
    </source>
</evidence>
<dbReference type="EMBL" id="BBLT01000004">
    <property type="protein sequence ID" value="GAL85129.1"/>
    <property type="molecule type" value="Genomic_DNA"/>
</dbReference>
<reference evidence="2 3" key="1">
    <citation type="submission" date="2014-09" db="EMBL/GenBank/DDBJ databases">
        <title>Sporocytophaga myxococcoides PG-01 genome sequencing.</title>
        <authorList>
            <person name="Liu L."/>
            <person name="Gao P.J."/>
            <person name="Chen G.J."/>
            <person name="Wang L.S."/>
        </authorList>
    </citation>
    <scope>NUCLEOTIDE SEQUENCE [LARGE SCALE GENOMIC DNA]</scope>
    <source>
        <strain evidence="2 3">PG-01</strain>
    </source>
</reference>
<sequence>MKYTKVYWGRFLVYLSIVLFFVSFFLPAFTLMDEGSLETIQGFSAALLGVFLGILALLSADKNSLYVITLLSAWFANPLYVFLVIVKLKKQRLRWINWGPSLLAFSFIFWGTMRDAAHLEEGDMKLQIGYFVWLCSIMLISYSFHFPNPVKAKIGPKIGERVNKKVRYKQLPSADIRRMQKLRRR</sequence>
<protein>
    <submittedName>
        <fullName evidence="2">Uncharacterized protein</fullName>
    </submittedName>
</protein>
<dbReference type="Proteomes" id="UP000030185">
    <property type="component" value="Unassembled WGS sequence"/>
</dbReference>
<organism evidence="2 3">
    <name type="scientific">Sporocytophaga myxococcoides</name>
    <dbReference type="NCBI Taxonomy" id="153721"/>
    <lineage>
        <taxon>Bacteria</taxon>
        <taxon>Pseudomonadati</taxon>
        <taxon>Bacteroidota</taxon>
        <taxon>Cytophagia</taxon>
        <taxon>Cytophagales</taxon>
        <taxon>Cytophagaceae</taxon>
        <taxon>Sporocytophaga</taxon>
    </lineage>
</organism>
<keyword evidence="1" id="KW-0812">Transmembrane</keyword>